<dbReference type="Proteomes" id="UP000006860">
    <property type="component" value="Chromosome"/>
</dbReference>
<dbReference type="PROSITE" id="PS50156">
    <property type="entry name" value="SSD"/>
    <property type="match status" value="1"/>
</dbReference>
<protein>
    <submittedName>
        <fullName evidence="3">Acriflavin resistance protein</fullName>
    </submittedName>
</protein>
<dbReference type="Gene3D" id="3.30.2090.10">
    <property type="entry name" value="Multidrug efflux transporter AcrB TolC docking domain, DN and DC subdomains"/>
    <property type="match status" value="2"/>
</dbReference>
<feature type="transmembrane region" description="Helical" evidence="1">
    <location>
        <begin position="424"/>
        <end position="447"/>
    </location>
</feature>
<evidence type="ECO:0000256" key="1">
    <source>
        <dbReference type="SAM" id="Phobius"/>
    </source>
</evidence>
<dbReference type="Gene3D" id="3.30.70.1430">
    <property type="entry name" value="Multidrug efflux transporter AcrB pore domain"/>
    <property type="match status" value="2"/>
</dbReference>
<dbReference type="PANTHER" id="PTHR32063">
    <property type="match status" value="1"/>
</dbReference>
<dbReference type="Gene3D" id="3.30.70.1440">
    <property type="entry name" value="Multidrug efflux transporter AcrB pore domain"/>
    <property type="match status" value="1"/>
</dbReference>
<keyword evidence="4" id="KW-1185">Reference proteome</keyword>
<feature type="transmembrane region" description="Helical" evidence="1">
    <location>
        <begin position="383"/>
        <end position="403"/>
    </location>
</feature>
<dbReference type="EMBL" id="CP002546">
    <property type="protein sequence ID" value="ADY60744.1"/>
    <property type="molecule type" value="Genomic_DNA"/>
</dbReference>
<feature type="transmembrane region" description="Helical" evidence="1">
    <location>
        <begin position="986"/>
        <end position="1005"/>
    </location>
</feature>
<dbReference type="STRING" id="756272.Plabr_3147"/>
<accession>F0SIS0</accession>
<dbReference type="KEGG" id="pbs:Plabr_3147"/>
<dbReference type="AlphaFoldDB" id="F0SIS0"/>
<name>F0SIS0_RUBBR</name>
<proteinExistence type="predicted"/>
<keyword evidence="1" id="KW-0812">Transmembrane</keyword>
<feature type="transmembrane region" description="Helical" evidence="1">
    <location>
        <begin position="915"/>
        <end position="940"/>
    </location>
</feature>
<dbReference type="PANTHER" id="PTHR32063:SF18">
    <property type="entry name" value="CATION EFFLUX SYSTEM PROTEIN"/>
    <property type="match status" value="1"/>
</dbReference>
<feature type="transmembrane region" description="Helical" evidence="1">
    <location>
        <begin position="331"/>
        <end position="349"/>
    </location>
</feature>
<feature type="transmembrane region" description="Helical" evidence="1">
    <location>
        <begin position="356"/>
        <end position="377"/>
    </location>
</feature>
<dbReference type="Gene3D" id="1.20.1640.10">
    <property type="entry name" value="Multidrug efflux transporter AcrB transmembrane domain"/>
    <property type="match status" value="2"/>
</dbReference>
<feature type="domain" description="SSD" evidence="2">
    <location>
        <begin position="390"/>
        <end position="484"/>
    </location>
</feature>
<organism evidence="3 4">
    <name type="scientific">Rubinisphaera brasiliensis (strain ATCC 49424 / DSM 5305 / JCM 21570 / IAM 15109 / NBRC 103401 / IFAM 1448)</name>
    <name type="common">Planctomyces brasiliensis</name>
    <dbReference type="NCBI Taxonomy" id="756272"/>
    <lineage>
        <taxon>Bacteria</taxon>
        <taxon>Pseudomonadati</taxon>
        <taxon>Planctomycetota</taxon>
        <taxon>Planctomycetia</taxon>
        <taxon>Planctomycetales</taxon>
        <taxon>Planctomycetaceae</taxon>
        <taxon>Rubinisphaera</taxon>
    </lineage>
</organism>
<feature type="transmembrane region" description="Helical" evidence="1">
    <location>
        <begin position="864"/>
        <end position="883"/>
    </location>
</feature>
<dbReference type="HOGENOM" id="CLU_002755_1_2_0"/>
<gene>
    <name evidence="3" type="ordered locus">Plabr_3147</name>
</gene>
<dbReference type="eggNOG" id="COG0841">
    <property type="taxonomic scope" value="Bacteria"/>
</dbReference>
<reference evidence="4" key="1">
    <citation type="submission" date="2011-02" db="EMBL/GenBank/DDBJ databases">
        <title>The complete genome of Planctomyces brasiliensis DSM 5305.</title>
        <authorList>
            <person name="Lucas S."/>
            <person name="Copeland A."/>
            <person name="Lapidus A."/>
            <person name="Bruce D."/>
            <person name="Goodwin L."/>
            <person name="Pitluck S."/>
            <person name="Kyrpides N."/>
            <person name="Mavromatis K."/>
            <person name="Pagani I."/>
            <person name="Ivanova N."/>
            <person name="Ovchinnikova G."/>
            <person name="Lu M."/>
            <person name="Detter J.C."/>
            <person name="Han C."/>
            <person name="Land M."/>
            <person name="Hauser L."/>
            <person name="Markowitz V."/>
            <person name="Cheng J.-F."/>
            <person name="Hugenholtz P."/>
            <person name="Woyke T."/>
            <person name="Wu D."/>
            <person name="Tindall B."/>
            <person name="Pomrenke H.G."/>
            <person name="Brambilla E."/>
            <person name="Klenk H.-P."/>
            <person name="Eisen J.A."/>
        </authorList>
    </citation>
    <scope>NUCLEOTIDE SEQUENCE [LARGE SCALE GENOMIC DNA]</scope>
    <source>
        <strain evidence="4">ATCC 49424 / DSM 5305 / JCM 21570 / NBRC 103401 / IFAM 1448</strain>
    </source>
</reference>
<dbReference type="InterPro" id="IPR027463">
    <property type="entry name" value="AcrB_DN_DC_subdom"/>
</dbReference>
<dbReference type="GO" id="GO:0005886">
    <property type="term" value="C:plasma membrane"/>
    <property type="evidence" value="ECO:0007669"/>
    <property type="project" value="TreeGrafter"/>
</dbReference>
<evidence type="ECO:0000313" key="4">
    <source>
        <dbReference type="Proteomes" id="UP000006860"/>
    </source>
</evidence>
<dbReference type="SUPFAM" id="SSF82693">
    <property type="entry name" value="Multidrug efflux transporter AcrB pore domain, PN1, PN2, PC1 and PC2 subdomains"/>
    <property type="match status" value="2"/>
</dbReference>
<dbReference type="InterPro" id="IPR000731">
    <property type="entry name" value="SSD"/>
</dbReference>
<evidence type="ECO:0000259" key="2">
    <source>
        <dbReference type="PROSITE" id="PS50156"/>
    </source>
</evidence>
<feature type="transmembrane region" description="Helical" evidence="1">
    <location>
        <begin position="518"/>
        <end position="537"/>
    </location>
</feature>
<feature type="transmembrane region" description="Helical" evidence="1">
    <location>
        <begin position="890"/>
        <end position="909"/>
    </location>
</feature>
<keyword evidence="1" id="KW-1133">Transmembrane helix</keyword>
<feature type="transmembrane region" description="Helical" evidence="1">
    <location>
        <begin position="961"/>
        <end position="980"/>
    </location>
</feature>
<dbReference type="InterPro" id="IPR001036">
    <property type="entry name" value="Acrflvin-R"/>
</dbReference>
<dbReference type="Gene3D" id="3.30.70.1320">
    <property type="entry name" value="Multidrug efflux transporter AcrB pore domain like"/>
    <property type="match status" value="1"/>
</dbReference>
<dbReference type="SUPFAM" id="SSF82714">
    <property type="entry name" value="Multidrug efflux transporter AcrB TolC docking domain, DN and DC subdomains"/>
    <property type="match status" value="1"/>
</dbReference>
<dbReference type="PRINTS" id="PR00702">
    <property type="entry name" value="ACRIFLAVINRP"/>
</dbReference>
<dbReference type="SUPFAM" id="SSF82866">
    <property type="entry name" value="Multidrug efflux transporter AcrB transmembrane domain"/>
    <property type="match status" value="2"/>
</dbReference>
<evidence type="ECO:0000313" key="3">
    <source>
        <dbReference type="EMBL" id="ADY60744.1"/>
    </source>
</evidence>
<dbReference type="GO" id="GO:0042910">
    <property type="term" value="F:xenobiotic transmembrane transporter activity"/>
    <property type="evidence" value="ECO:0007669"/>
    <property type="project" value="TreeGrafter"/>
</dbReference>
<feature type="transmembrane region" description="Helical" evidence="1">
    <location>
        <begin position="459"/>
        <end position="486"/>
    </location>
</feature>
<keyword evidence="1" id="KW-0472">Membrane</keyword>
<dbReference type="Pfam" id="PF00873">
    <property type="entry name" value="ACR_tran"/>
    <property type="match status" value="1"/>
</dbReference>
<sequence>MLYRRPRLLIVAVLLITAAGLNAFFALPRLEDPVLRKRVGIATVRCPGLNADEIDQQVALPLSTGVAEIAEIKQTRTASRPHVCSMMIELADEVTAVEPVWSLVREQLQQTISQFPQEAQHPGLEVLPIKASAAVVAIRPREGKQADPALIRRFLRELEDRLQAVPGTESISVYGNTPPTISVEISVEKLLETGLTPAGVAEQLRSYTTGGFSETTTISGENAAISIPAELTSFASLPNQLIQLPDGSGIPLASLASITREFDTEIDELSLVDGTSTSVLAVNVQDGQRLDVWHPRFEESLAEFRSLLPESLTVELLFAQQPFVRARLLNLAQNFLIAAAAVLLVTLLMMGSRSALVVATALPLAVLISLFAMWVLAIPIQQISVTGLVIALGLLIDNAIVVVEDFRARHAARDSPAEAISHTVGHLGMPLFASTMTTTVAFLPIALLPGPSGEFVSSMAVSVILAINASLLISLTLIPAILALWVQNSPSSRRVFAGVRSRYFARGFQYTLGLAMRFPWLVLIVVAPVTALGYIWLPQLPKQFFPPSDRHQIVLELELPAGTRLNETAEAANHLRKLVIDQPEVNRVHWFVGQSAPTFYYNVIPSRRNAPNYAQGWADVSSGTDVNELARKLQLDLRNRFPEGRVLARPLGQGPPIEAPVEVELRGPDWTELQSLANELRRICSQVPAIIYTSSSVGETLAHVDFDINEAAASQSGISSEAIIQQLITLPNGADAGQLFELGEGIPVRVSIPADERSTLQQMLDMPAWKTESDPALPRNTPNRFVPLAEVVETGWSSSPALRVRSDGRKIATVQAYIAPGTLAADVQEQLEKQLQIAGFSVPPGYSAAFRGETAARSSAIRDLTTHIVWLAGLAAASMLFAFRSFRMVFVVAGVAAISFSICPLVLAANQLPLGFMAILGGMGLMGIAVNDAIVVVAALQSCSDEREARVQAVAGCARHVLTTTLTTIAGFVPLILYGGDFWQPLAITISCGVAMATVLSLYVVPSAYAMLMPANSASNSTPALTTAT</sequence>